<proteinExistence type="predicted"/>
<dbReference type="AlphaFoldDB" id="A0A9P7RRV5"/>
<feature type="compositionally biased region" description="Low complexity" evidence="1">
    <location>
        <begin position="109"/>
        <end position="154"/>
    </location>
</feature>
<sequence>MGFFSSRRPEEDYVPDDKHTVVQVIRSRFYGRNKGKERELPERPKTVFLAQDTPAAQTLSHPTSSESAHPIRHAASIPFLGPRKPSLNSIRESDNARSFSLRLKPSAPTNPTSQSSASLSNPPSSWPSSTETSRTSESHNSTAYSTISSTSSSSPRKLPDSVTTTLAQRLNELAVANSEGLLNDDEYRALRQNLFERFASSTTVPTENPVVPATPIKRNLRGPSEGRASTSSRPSSNFFVDVPRSPSIRSKTSIRSGVASLFRAASRRTGSRDHHDTASVFSGISGTSTSHRPNPLQKKSSSTSVRSIRTDASHQTDTMSTAGRRTERILYALDSPHTPSRASVGSRRVVAPPSSFPRTSVAEKYPGNVRDVFDTSTLQTSRDIQQELEAIEGERKRLMDAFNGLELTSLAKRQRRPNRARAGSRPSTIVVDNLDRSVMKMASTTTLTPDSPSSHLRVLGGESDVISIRSGTSVGTTLSMSRSIHSKTLPSKTSNSLLNNSPSRGSLHRKNSSGSVSSGRALVGKGKQRVPPVPVLPSHLGKSVHASSSSVNLTRSTGHLPMSSLPEDEDGAPMEVEDIEFEAEMEDIRRKREEVSQRYEARLEYLRAKLKGAQLHEKLMKK</sequence>
<organism evidence="2 3">
    <name type="scientific">Marasmius oreades</name>
    <name type="common">fairy-ring Marasmius</name>
    <dbReference type="NCBI Taxonomy" id="181124"/>
    <lineage>
        <taxon>Eukaryota</taxon>
        <taxon>Fungi</taxon>
        <taxon>Dikarya</taxon>
        <taxon>Basidiomycota</taxon>
        <taxon>Agaricomycotina</taxon>
        <taxon>Agaricomycetes</taxon>
        <taxon>Agaricomycetidae</taxon>
        <taxon>Agaricales</taxon>
        <taxon>Marasmiineae</taxon>
        <taxon>Marasmiaceae</taxon>
        <taxon>Marasmius</taxon>
    </lineage>
</organism>
<accession>A0A9P7RRV5</accession>
<name>A0A9P7RRV5_9AGAR</name>
<feature type="compositionally biased region" description="Polar residues" evidence="1">
    <location>
        <begin position="279"/>
        <end position="307"/>
    </location>
</feature>
<feature type="compositionally biased region" description="Polar residues" evidence="1">
    <location>
        <begin position="54"/>
        <end position="67"/>
    </location>
</feature>
<feature type="region of interest" description="Disordered" evidence="1">
    <location>
        <begin position="264"/>
        <end position="323"/>
    </location>
</feature>
<evidence type="ECO:0000313" key="3">
    <source>
        <dbReference type="Proteomes" id="UP001049176"/>
    </source>
</evidence>
<dbReference type="OrthoDB" id="3367070at2759"/>
<comment type="caution">
    <text evidence="2">The sequence shown here is derived from an EMBL/GenBank/DDBJ whole genome shotgun (WGS) entry which is preliminary data.</text>
</comment>
<feature type="compositionally biased region" description="Polar residues" evidence="1">
    <location>
        <begin position="545"/>
        <end position="557"/>
    </location>
</feature>
<feature type="compositionally biased region" description="Polar residues" evidence="1">
    <location>
        <begin position="227"/>
        <end position="238"/>
    </location>
</feature>
<dbReference type="GeneID" id="66081648"/>
<feature type="region of interest" description="Disordered" evidence="1">
    <location>
        <begin position="31"/>
        <end position="163"/>
    </location>
</feature>
<feature type="compositionally biased region" description="Polar residues" evidence="1">
    <location>
        <begin position="486"/>
        <end position="504"/>
    </location>
</feature>
<dbReference type="KEGG" id="more:E1B28_012573"/>
<feature type="region of interest" description="Disordered" evidence="1">
    <location>
        <begin position="486"/>
        <end position="572"/>
    </location>
</feature>
<feature type="compositionally biased region" description="Basic and acidic residues" evidence="1">
    <location>
        <begin position="34"/>
        <end position="45"/>
    </location>
</feature>
<dbReference type="EMBL" id="CM032188">
    <property type="protein sequence ID" value="KAG7088599.1"/>
    <property type="molecule type" value="Genomic_DNA"/>
</dbReference>
<feature type="region of interest" description="Disordered" evidence="1">
    <location>
        <begin position="203"/>
        <end position="251"/>
    </location>
</feature>
<gene>
    <name evidence="2" type="ORF">E1B28_012573</name>
</gene>
<dbReference type="RefSeq" id="XP_043005070.1">
    <property type="nucleotide sequence ID" value="XM_043157702.1"/>
</dbReference>
<keyword evidence="3" id="KW-1185">Reference proteome</keyword>
<dbReference type="Proteomes" id="UP001049176">
    <property type="component" value="Chromosome 8"/>
</dbReference>
<evidence type="ECO:0000313" key="2">
    <source>
        <dbReference type="EMBL" id="KAG7088599.1"/>
    </source>
</evidence>
<reference evidence="2" key="1">
    <citation type="journal article" date="2021" name="Genome Biol. Evol.">
        <title>The assembled and annotated genome of the fairy-ring fungus Marasmius oreades.</title>
        <authorList>
            <person name="Hiltunen M."/>
            <person name="Ament-Velasquez S.L."/>
            <person name="Johannesson H."/>
        </authorList>
    </citation>
    <scope>NUCLEOTIDE SEQUENCE</scope>
    <source>
        <strain evidence="2">03SP1</strain>
    </source>
</reference>
<evidence type="ECO:0000256" key="1">
    <source>
        <dbReference type="SAM" id="MobiDB-lite"/>
    </source>
</evidence>
<feature type="region of interest" description="Disordered" evidence="1">
    <location>
        <begin position="336"/>
        <end position="362"/>
    </location>
</feature>
<protein>
    <submittedName>
        <fullName evidence="2">Uncharacterized protein</fullName>
    </submittedName>
</protein>